<dbReference type="InterPro" id="IPR036150">
    <property type="entry name" value="Cyt_b/b6_C_sf"/>
</dbReference>
<accession>A0A0L8GJ44</accession>
<keyword evidence="2" id="KW-0813">Transport</keyword>
<reference evidence="9" key="1">
    <citation type="submission" date="2015-07" db="EMBL/GenBank/DDBJ databases">
        <title>MeaNS - Measles Nucleotide Surveillance Program.</title>
        <authorList>
            <person name="Tran T."/>
            <person name="Druce J."/>
        </authorList>
    </citation>
    <scope>NUCLEOTIDE SEQUENCE</scope>
    <source>
        <strain evidence="9">UCB-OBI-ISO-001</strain>
        <tissue evidence="9">Gonad</tissue>
    </source>
</reference>
<proteinExistence type="predicted"/>
<dbReference type="Gene3D" id="1.10.287.980">
    <property type="entry name" value="plastocyanin oxidoreductase"/>
    <property type="match status" value="1"/>
</dbReference>
<dbReference type="PROSITE" id="PS51003">
    <property type="entry name" value="CYTB_CTER"/>
    <property type="match status" value="1"/>
</dbReference>
<evidence type="ECO:0000256" key="4">
    <source>
        <dbReference type="ARBA" id="ARBA00022982"/>
    </source>
</evidence>
<feature type="transmembrane region" description="Helical" evidence="7">
    <location>
        <begin position="20"/>
        <end position="37"/>
    </location>
</feature>
<sequence>MLRDVENSISTNSLVTPIHIKLEWYFLFAYAILWLIPNKSRVGLVWRYLLLFYMFVLFYILEGV</sequence>
<evidence type="ECO:0000256" key="5">
    <source>
        <dbReference type="ARBA" id="ARBA00022989"/>
    </source>
</evidence>
<feature type="domain" description="Cytochrome b/b6 C-terminal region profile" evidence="8">
    <location>
        <begin position="1"/>
        <end position="64"/>
    </location>
</feature>
<evidence type="ECO:0000256" key="3">
    <source>
        <dbReference type="ARBA" id="ARBA00022692"/>
    </source>
</evidence>
<dbReference type="SUPFAM" id="SSF81648">
    <property type="entry name" value="a domain/subunit of cytochrome bc1 complex (Ubiquinol-cytochrome c reductase)"/>
    <property type="match status" value="1"/>
</dbReference>
<dbReference type="GO" id="GO:0009055">
    <property type="term" value="F:electron transfer activity"/>
    <property type="evidence" value="ECO:0007669"/>
    <property type="project" value="InterPro"/>
</dbReference>
<evidence type="ECO:0000256" key="2">
    <source>
        <dbReference type="ARBA" id="ARBA00022448"/>
    </source>
</evidence>
<feature type="transmembrane region" description="Helical" evidence="7">
    <location>
        <begin position="44"/>
        <end position="61"/>
    </location>
</feature>
<protein>
    <recommendedName>
        <fullName evidence="8">Cytochrome b/b6 C-terminal region profile domain-containing protein</fullName>
    </recommendedName>
</protein>
<evidence type="ECO:0000256" key="1">
    <source>
        <dbReference type="ARBA" id="ARBA00004141"/>
    </source>
</evidence>
<evidence type="ECO:0000313" key="9">
    <source>
        <dbReference type="EMBL" id="KOF76550.1"/>
    </source>
</evidence>
<dbReference type="AlphaFoldDB" id="A0A0L8GJ44"/>
<name>A0A0L8GJ44_OCTBM</name>
<keyword evidence="5 7" id="KW-1133">Transmembrane helix</keyword>
<organism evidence="9">
    <name type="scientific">Octopus bimaculoides</name>
    <name type="common">California two-spotted octopus</name>
    <dbReference type="NCBI Taxonomy" id="37653"/>
    <lineage>
        <taxon>Eukaryota</taxon>
        <taxon>Metazoa</taxon>
        <taxon>Spiralia</taxon>
        <taxon>Lophotrochozoa</taxon>
        <taxon>Mollusca</taxon>
        <taxon>Cephalopoda</taxon>
        <taxon>Coleoidea</taxon>
        <taxon>Octopodiformes</taxon>
        <taxon>Octopoda</taxon>
        <taxon>Incirrata</taxon>
        <taxon>Octopodidae</taxon>
        <taxon>Octopus</taxon>
    </lineage>
</organism>
<dbReference type="GO" id="GO:0016491">
    <property type="term" value="F:oxidoreductase activity"/>
    <property type="evidence" value="ECO:0007669"/>
    <property type="project" value="UniProtKB-UniRule"/>
</dbReference>
<dbReference type="STRING" id="37653.A0A0L8GJ44"/>
<evidence type="ECO:0000259" key="8">
    <source>
        <dbReference type="PROSITE" id="PS51003"/>
    </source>
</evidence>
<evidence type="ECO:0000256" key="6">
    <source>
        <dbReference type="ARBA" id="ARBA00023136"/>
    </source>
</evidence>
<keyword evidence="6 7" id="KW-0472">Membrane</keyword>
<keyword evidence="4" id="KW-0249">Electron transport</keyword>
<keyword evidence="3 7" id="KW-0812">Transmembrane</keyword>
<dbReference type="GO" id="GO:0022900">
    <property type="term" value="P:electron transport chain"/>
    <property type="evidence" value="ECO:0007669"/>
    <property type="project" value="UniProtKB-UniRule"/>
</dbReference>
<dbReference type="EMBL" id="KQ421758">
    <property type="protein sequence ID" value="KOF76550.1"/>
    <property type="molecule type" value="Genomic_DNA"/>
</dbReference>
<evidence type="ECO:0000256" key="7">
    <source>
        <dbReference type="SAM" id="Phobius"/>
    </source>
</evidence>
<dbReference type="InterPro" id="IPR005798">
    <property type="entry name" value="Cyt_b/b6_C"/>
</dbReference>
<dbReference type="Pfam" id="PF00032">
    <property type="entry name" value="Cytochrom_B_C"/>
    <property type="match status" value="1"/>
</dbReference>
<dbReference type="GO" id="GO:0016020">
    <property type="term" value="C:membrane"/>
    <property type="evidence" value="ECO:0007669"/>
    <property type="project" value="UniProtKB-SubCell"/>
</dbReference>
<gene>
    <name evidence="9" type="ORF">OCBIM_22033267mg</name>
</gene>
<comment type="subcellular location">
    <subcellularLocation>
        <location evidence="1">Membrane</location>
        <topology evidence="1">Multi-pass membrane protein</topology>
    </subcellularLocation>
</comment>